<dbReference type="PROSITE" id="PS50181">
    <property type="entry name" value="FBOX"/>
    <property type="match status" value="1"/>
</dbReference>
<accession>A0A409VX54</accession>
<feature type="domain" description="F-box" evidence="1">
    <location>
        <begin position="13"/>
        <end position="59"/>
    </location>
</feature>
<evidence type="ECO:0000313" key="3">
    <source>
        <dbReference type="Proteomes" id="UP000284842"/>
    </source>
</evidence>
<reference evidence="2 3" key="1">
    <citation type="journal article" date="2018" name="Evol. Lett.">
        <title>Horizontal gene cluster transfer increased hallucinogenic mushroom diversity.</title>
        <authorList>
            <person name="Reynolds H.T."/>
            <person name="Vijayakumar V."/>
            <person name="Gluck-Thaler E."/>
            <person name="Korotkin H.B."/>
            <person name="Matheny P.B."/>
            <person name="Slot J.C."/>
        </authorList>
    </citation>
    <scope>NUCLEOTIDE SEQUENCE [LARGE SCALE GENOMIC DNA]</scope>
    <source>
        <strain evidence="2 3">2629</strain>
    </source>
</reference>
<dbReference type="InParanoid" id="A0A409VX54"/>
<dbReference type="Proteomes" id="UP000284842">
    <property type="component" value="Unassembled WGS sequence"/>
</dbReference>
<dbReference type="SUPFAM" id="SSF81383">
    <property type="entry name" value="F-box domain"/>
    <property type="match status" value="1"/>
</dbReference>
<comment type="caution">
    <text evidence="2">The sequence shown here is derived from an EMBL/GenBank/DDBJ whole genome shotgun (WGS) entry which is preliminary data.</text>
</comment>
<proteinExistence type="predicted"/>
<name>A0A409VX54_9AGAR</name>
<dbReference type="SMART" id="SM00256">
    <property type="entry name" value="FBOX"/>
    <property type="match status" value="1"/>
</dbReference>
<evidence type="ECO:0000313" key="2">
    <source>
        <dbReference type="EMBL" id="PPQ70800.1"/>
    </source>
</evidence>
<dbReference type="Pfam" id="PF12937">
    <property type="entry name" value="F-box-like"/>
    <property type="match status" value="1"/>
</dbReference>
<dbReference type="OrthoDB" id="3145038at2759"/>
<protein>
    <recommendedName>
        <fullName evidence="1">F-box domain-containing protein</fullName>
    </recommendedName>
</protein>
<dbReference type="InterPro" id="IPR001810">
    <property type="entry name" value="F-box_dom"/>
</dbReference>
<dbReference type="Gene3D" id="1.20.1280.50">
    <property type="match status" value="1"/>
</dbReference>
<keyword evidence="3" id="KW-1185">Reference proteome</keyword>
<dbReference type="InterPro" id="IPR036047">
    <property type="entry name" value="F-box-like_dom_sf"/>
</dbReference>
<gene>
    <name evidence="2" type="ORF">CVT24_001081</name>
</gene>
<dbReference type="AlphaFoldDB" id="A0A409VX54"/>
<dbReference type="EMBL" id="NHTK01005940">
    <property type="protein sequence ID" value="PPQ70800.1"/>
    <property type="molecule type" value="Genomic_DNA"/>
</dbReference>
<sequence>MDINLENNATLPYALLPNIPIELQHCIFLLLDPLDVVSVGSTCKALRDSSNDRTLWAQILHQTSLKNRFLLYDDGQSVPIRHLKHAATRPARMLRRLQHHKTPVASQESQSITEGLTPVQTRMISPNSEHRIRRQSSCLFLIPGGRFLVSSIGDSLSVWDLDSSSPTIIASATCRAGFVFLVTPSRDQRSFRISVSSNRFSTTGLPLRCKLTIYTFSPDNPGHLECVETELEAQRDYDLSVFTLVDDVFVYLHRGNVHAWNFINNKFSSWSLPPAYVDQQYPEIFIHETKQLVIIGERYVLAWDIPAFVGLKEYHSKTAAGHTYHGPMQPTSTTPIDLSLMFSQLGVTPEPPTILPVFCETTHDWYNSFSSPTSFDIIWTSTDDPHDYFTTIDLKNRNHKKDCSAGLGPTFKLLKLGTATDDSRCLDSWRLCDDSLVKGCYRGDQYAFEVIVAPQDNQSEESEEHKIFFARLGVFNTGLRRADDFDRFWFSFDPGSGRVCYLSEIEQKIVVVDYVGM</sequence>
<evidence type="ECO:0000259" key="1">
    <source>
        <dbReference type="PROSITE" id="PS50181"/>
    </source>
</evidence>
<organism evidence="2 3">
    <name type="scientific">Panaeolus cyanescens</name>
    <dbReference type="NCBI Taxonomy" id="181874"/>
    <lineage>
        <taxon>Eukaryota</taxon>
        <taxon>Fungi</taxon>
        <taxon>Dikarya</taxon>
        <taxon>Basidiomycota</taxon>
        <taxon>Agaricomycotina</taxon>
        <taxon>Agaricomycetes</taxon>
        <taxon>Agaricomycetidae</taxon>
        <taxon>Agaricales</taxon>
        <taxon>Agaricineae</taxon>
        <taxon>Galeropsidaceae</taxon>
        <taxon>Panaeolus</taxon>
    </lineage>
</organism>